<dbReference type="PANTHER" id="PTHR43695:SF1">
    <property type="entry name" value="RHAMNOGALACTURONAN ACETYLESTERASE"/>
    <property type="match status" value="1"/>
</dbReference>
<dbReference type="Proteomes" id="UP001589747">
    <property type="component" value="Unassembled WGS sequence"/>
</dbReference>
<dbReference type="InterPro" id="IPR049033">
    <property type="entry name" value="AGA-YXIM_GBD"/>
</dbReference>
<dbReference type="RefSeq" id="WP_377495522.1">
    <property type="nucleotide sequence ID" value="NZ_JBHMDO010000024.1"/>
</dbReference>
<dbReference type="SUPFAM" id="SSF52266">
    <property type="entry name" value="SGNH hydrolase"/>
    <property type="match status" value="1"/>
</dbReference>
<evidence type="ECO:0000256" key="1">
    <source>
        <dbReference type="ARBA" id="ARBA00008668"/>
    </source>
</evidence>
<dbReference type="EMBL" id="JBHMDO010000024">
    <property type="protein sequence ID" value="MFB9327337.1"/>
    <property type="molecule type" value="Genomic_DNA"/>
</dbReference>
<comment type="similarity">
    <text evidence="1">Belongs to the 'GDSL' lipolytic enzyme family.</text>
</comment>
<evidence type="ECO:0000259" key="3">
    <source>
        <dbReference type="Pfam" id="PF13472"/>
    </source>
</evidence>
<name>A0ABV5KTA7_9BACL</name>
<dbReference type="InterPro" id="IPR013830">
    <property type="entry name" value="SGNH_hydro"/>
</dbReference>
<gene>
    <name evidence="5" type="ORF">ACFFSY_15525</name>
</gene>
<dbReference type="SUPFAM" id="SSF49785">
    <property type="entry name" value="Galactose-binding domain-like"/>
    <property type="match status" value="1"/>
</dbReference>
<feature type="domain" description="SGNH hydrolase-type esterase" evidence="3">
    <location>
        <begin position="153"/>
        <end position="344"/>
    </location>
</feature>
<evidence type="ECO:0000259" key="4">
    <source>
        <dbReference type="Pfam" id="PF21254"/>
    </source>
</evidence>
<organism evidence="5 6">
    <name type="scientific">Paenibacillus aurantiacus</name>
    <dbReference type="NCBI Taxonomy" id="1936118"/>
    <lineage>
        <taxon>Bacteria</taxon>
        <taxon>Bacillati</taxon>
        <taxon>Bacillota</taxon>
        <taxon>Bacilli</taxon>
        <taxon>Bacillales</taxon>
        <taxon>Paenibacillaceae</taxon>
        <taxon>Paenibacillus</taxon>
    </lineage>
</organism>
<reference evidence="5 6" key="1">
    <citation type="submission" date="2024-09" db="EMBL/GenBank/DDBJ databases">
        <authorList>
            <person name="Sun Q."/>
            <person name="Mori K."/>
        </authorList>
    </citation>
    <scope>NUCLEOTIDE SEQUENCE [LARGE SCALE GENOMIC DNA]</scope>
    <source>
        <strain evidence="5 6">TISTR 2452</strain>
    </source>
</reference>
<protein>
    <submittedName>
        <fullName evidence="5">Rhamnogalacturonan acetylesterase</fullName>
    </submittedName>
</protein>
<comment type="caution">
    <text evidence="5">The sequence shown here is derived from an EMBL/GenBank/DDBJ whole genome shotgun (WGS) entry which is preliminary data.</text>
</comment>
<proteinExistence type="inferred from homology"/>
<evidence type="ECO:0000313" key="5">
    <source>
        <dbReference type="EMBL" id="MFB9327337.1"/>
    </source>
</evidence>
<evidence type="ECO:0000313" key="6">
    <source>
        <dbReference type="Proteomes" id="UP001589747"/>
    </source>
</evidence>
<dbReference type="Gene3D" id="2.60.120.430">
    <property type="entry name" value="Galactose-binding lectin"/>
    <property type="match status" value="1"/>
</dbReference>
<dbReference type="InterPro" id="IPR008979">
    <property type="entry name" value="Galactose-bd-like_sf"/>
</dbReference>
<keyword evidence="2" id="KW-0378">Hydrolase</keyword>
<dbReference type="InterPro" id="IPR037459">
    <property type="entry name" value="RhgT-like"/>
</dbReference>
<evidence type="ECO:0000256" key="2">
    <source>
        <dbReference type="ARBA" id="ARBA00022801"/>
    </source>
</evidence>
<dbReference type="PANTHER" id="PTHR43695">
    <property type="entry name" value="PUTATIVE (AFU_ORTHOLOGUE AFUA_2G17250)-RELATED"/>
    <property type="match status" value="1"/>
</dbReference>
<sequence length="369" mass="40762">MGKKRLDFDFGIGEPASGYIKVDARAIYTPEAGWGFRRTDGVNARDRGEGGELCRDFCIPYEAEFRADMENGTYVVTCLMGDALHETSTTVKVGQGRMLFRQVRTAAGEFVRVSAAVKVEDGGLMLAFSGAAPRINALTIALSEEVFTIYLAGDSTVADQPPEGYPYAGWGQMLPMFFKADAAIANHAVSGRSSRSFILEGRLDALLMGARANDLLLIQFGHNDQKFDEQRRTEPFSSYKDHLRIYIERARERGVTPVLLTSVHRRYFAEDGTLSDTHGDYLVAVKELAEEEDVPLIDLASKSRRLFEELGSEAAKSLFMWGAPGEFIHFPSGVEDNTHFQAAGAMRIAGLVAEGLRELRIPQLLVAFR</sequence>
<feature type="domain" description="Beta-agarase/YXIM esterase-like galactose-binding" evidence="4">
    <location>
        <begin position="8"/>
        <end position="87"/>
    </location>
</feature>
<keyword evidence="6" id="KW-1185">Reference proteome</keyword>
<dbReference type="CDD" id="cd01821">
    <property type="entry name" value="Rhamnogalacturan_acetylesterase_like"/>
    <property type="match status" value="1"/>
</dbReference>
<dbReference type="Pfam" id="PF13472">
    <property type="entry name" value="Lipase_GDSL_2"/>
    <property type="match status" value="1"/>
</dbReference>
<accession>A0ABV5KTA7</accession>
<dbReference type="Gene3D" id="3.40.50.1110">
    <property type="entry name" value="SGNH hydrolase"/>
    <property type="match status" value="1"/>
</dbReference>
<dbReference type="Pfam" id="PF21254">
    <property type="entry name" value="AGA-YXIM_GBD"/>
    <property type="match status" value="1"/>
</dbReference>
<dbReference type="InterPro" id="IPR036514">
    <property type="entry name" value="SGNH_hydro_sf"/>
</dbReference>